<comment type="caution">
    <text evidence="1">The sequence shown here is derived from an EMBL/GenBank/DDBJ whole genome shotgun (WGS) entry which is preliminary data.</text>
</comment>
<dbReference type="RefSeq" id="WP_100163993.1">
    <property type="nucleotide sequence ID" value="NZ_PGTB01000115.1"/>
</dbReference>
<name>A0A2M8IX30_9RHOB</name>
<evidence type="ECO:0000313" key="1">
    <source>
        <dbReference type="EMBL" id="PJE35089.1"/>
    </source>
</evidence>
<sequence length="61" mass="7289">MYYDHITALRLRLGPWSEGRELKGFESEVQVMAEQRGPMAPTRHRRRRRPFPVALRQILRA</sequence>
<dbReference type="Proteomes" id="UP000231553">
    <property type="component" value="Unassembled WGS sequence"/>
</dbReference>
<proteinExistence type="predicted"/>
<gene>
    <name evidence="1" type="ORF">CVM52_18900</name>
</gene>
<organism evidence="1 2">
    <name type="scientific">Pseudooceanicola lipolyticus</name>
    <dbReference type="NCBI Taxonomy" id="2029104"/>
    <lineage>
        <taxon>Bacteria</taxon>
        <taxon>Pseudomonadati</taxon>
        <taxon>Pseudomonadota</taxon>
        <taxon>Alphaproteobacteria</taxon>
        <taxon>Rhodobacterales</taxon>
        <taxon>Paracoccaceae</taxon>
        <taxon>Pseudooceanicola</taxon>
    </lineage>
</organism>
<accession>A0A2M8IX30</accession>
<reference evidence="1 2" key="1">
    <citation type="journal article" date="2018" name="Int. J. Syst. Evol. Microbiol.">
        <title>Pseudooceanicola lipolyticus sp. nov., a marine alphaproteobacterium, reclassification of Oceanicola flagellatus as Pseudooceanicola flagellatus comb. nov. and emended description of the genus Pseudooceanicola.</title>
        <authorList>
            <person name="Huang M.-M."/>
            <person name="Guo L.-L."/>
            <person name="Wu Y.-H."/>
            <person name="Lai Q.-L."/>
            <person name="Shao Z.-Z."/>
            <person name="Wang C.-S."/>
            <person name="Wu M."/>
            <person name="Xu X.-W."/>
        </authorList>
    </citation>
    <scope>NUCLEOTIDE SEQUENCE [LARGE SCALE GENOMIC DNA]</scope>
    <source>
        <strain evidence="1 2">157</strain>
    </source>
</reference>
<dbReference type="AlphaFoldDB" id="A0A2M8IX30"/>
<evidence type="ECO:0000313" key="2">
    <source>
        <dbReference type="Proteomes" id="UP000231553"/>
    </source>
</evidence>
<keyword evidence="2" id="KW-1185">Reference proteome</keyword>
<dbReference type="EMBL" id="PGTB01000115">
    <property type="protein sequence ID" value="PJE35089.1"/>
    <property type="molecule type" value="Genomic_DNA"/>
</dbReference>
<protein>
    <submittedName>
        <fullName evidence="1">Uncharacterized protein</fullName>
    </submittedName>
</protein>